<evidence type="ECO:0000256" key="5">
    <source>
        <dbReference type="ARBA" id="ARBA00022801"/>
    </source>
</evidence>
<evidence type="ECO:0000256" key="2">
    <source>
        <dbReference type="ARBA" id="ARBA00009085"/>
    </source>
</evidence>
<dbReference type="PANTHER" id="PTHR21646">
    <property type="entry name" value="UBIQUITIN CARBOXYL-TERMINAL HYDROLASE"/>
    <property type="match status" value="1"/>
</dbReference>
<keyword evidence="11" id="KW-1185">Reference proteome</keyword>
<dbReference type="InterPro" id="IPR009030">
    <property type="entry name" value="Growth_fac_rcpt_cys_sf"/>
</dbReference>
<comment type="catalytic activity">
    <reaction evidence="1 7">
        <text>Thiol-dependent hydrolysis of ester, thioester, amide, peptide and isopeptide bonds formed by the C-terminal Gly of ubiquitin (a 76-residue protein attached to proteins as an intracellular targeting signal).</text>
        <dbReference type="EC" id="3.4.19.12"/>
    </reaction>
</comment>
<evidence type="ECO:0000256" key="7">
    <source>
        <dbReference type="RuleBase" id="RU366025"/>
    </source>
</evidence>
<dbReference type="PROSITE" id="PS50235">
    <property type="entry name" value="USP_3"/>
    <property type="match status" value="1"/>
</dbReference>
<dbReference type="OrthoDB" id="265776at2759"/>
<comment type="caution">
    <text evidence="10">The sequence shown here is derived from an EMBL/GenBank/DDBJ whole genome shotgun (WGS) entry which is preliminary data.</text>
</comment>
<dbReference type="SMART" id="SM00695">
    <property type="entry name" value="DUSP"/>
    <property type="match status" value="1"/>
</dbReference>
<dbReference type="SUPFAM" id="SSF143791">
    <property type="entry name" value="DUSP-like"/>
    <property type="match status" value="1"/>
</dbReference>
<organism evidence="10 11">
    <name type="scientific">Stentor coeruleus</name>
    <dbReference type="NCBI Taxonomy" id="5963"/>
    <lineage>
        <taxon>Eukaryota</taxon>
        <taxon>Sar</taxon>
        <taxon>Alveolata</taxon>
        <taxon>Ciliophora</taxon>
        <taxon>Postciliodesmatophora</taxon>
        <taxon>Heterotrichea</taxon>
        <taxon>Heterotrichida</taxon>
        <taxon>Stentoridae</taxon>
        <taxon>Stentor</taxon>
    </lineage>
</organism>
<gene>
    <name evidence="10" type="ORF">SteCoe_3422</name>
</gene>
<protein>
    <recommendedName>
        <fullName evidence="7">Ubiquitin carboxyl-terminal hydrolase</fullName>
        <ecNumber evidence="7">3.4.19.12</ecNumber>
    </recommendedName>
</protein>
<dbReference type="InterPro" id="IPR006615">
    <property type="entry name" value="Pept_C19_DUSP"/>
</dbReference>
<evidence type="ECO:0000313" key="10">
    <source>
        <dbReference type="EMBL" id="OMJ93584.1"/>
    </source>
</evidence>
<dbReference type="InterPro" id="IPR038765">
    <property type="entry name" value="Papain-like_cys_pep_sf"/>
</dbReference>
<dbReference type="Gene3D" id="3.30.2230.10">
    <property type="entry name" value="DUSP-like"/>
    <property type="match status" value="1"/>
</dbReference>
<evidence type="ECO:0000313" key="11">
    <source>
        <dbReference type="Proteomes" id="UP000187209"/>
    </source>
</evidence>
<dbReference type="PROSITE" id="PS51283">
    <property type="entry name" value="DUSP"/>
    <property type="match status" value="1"/>
</dbReference>
<dbReference type="EC" id="3.4.19.12" evidence="7"/>
<dbReference type="InterPro" id="IPR018200">
    <property type="entry name" value="USP_CS"/>
</dbReference>
<name>A0A1R2CX50_9CILI</name>
<keyword evidence="5 7" id="KW-0378">Hydrolase</keyword>
<keyword evidence="4 7" id="KW-0833">Ubl conjugation pathway</keyword>
<dbReference type="Pfam" id="PF06337">
    <property type="entry name" value="DUSP"/>
    <property type="match status" value="1"/>
</dbReference>
<dbReference type="SUPFAM" id="SSF57184">
    <property type="entry name" value="Growth factor receptor domain"/>
    <property type="match status" value="1"/>
</dbReference>
<accession>A0A1R2CX50</accession>
<evidence type="ECO:0000259" key="8">
    <source>
        <dbReference type="PROSITE" id="PS50235"/>
    </source>
</evidence>
<dbReference type="Proteomes" id="UP000187209">
    <property type="component" value="Unassembled WGS sequence"/>
</dbReference>
<comment type="similarity">
    <text evidence="2 7">Belongs to the peptidase C19 family.</text>
</comment>
<dbReference type="SUPFAM" id="SSF54001">
    <property type="entry name" value="Cysteine proteinases"/>
    <property type="match status" value="1"/>
</dbReference>
<dbReference type="GO" id="GO:0006508">
    <property type="term" value="P:proteolysis"/>
    <property type="evidence" value="ECO:0007669"/>
    <property type="project" value="UniProtKB-KW"/>
</dbReference>
<evidence type="ECO:0000259" key="9">
    <source>
        <dbReference type="PROSITE" id="PS51283"/>
    </source>
</evidence>
<evidence type="ECO:0000256" key="6">
    <source>
        <dbReference type="ARBA" id="ARBA00022807"/>
    </source>
</evidence>
<dbReference type="Gene3D" id="3.90.70.10">
    <property type="entry name" value="Cysteine proteinases"/>
    <property type="match status" value="2"/>
</dbReference>
<proteinExistence type="inferred from homology"/>
<dbReference type="InterPro" id="IPR028889">
    <property type="entry name" value="USP"/>
</dbReference>
<reference evidence="10 11" key="1">
    <citation type="submission" date="2016-11" db="EMBL/GenBank/DDBJ databases">
        <title>The macronuclear genome of Stentor coeruleus: a giant cell with tiny introns.</title>
        <authorList>
            <person name="Slabodnick M."/>
            <person name="Ruby J.G."/>
            <person name="Reiff S.B."/>
            <person name="Swart E.C."/>
            <person name="Gosai S."/>
            <person name="Prabakaran S."/>
            <person name="Witkowska E."/>
            <person name="Larue G.E."/>
            <person name="Fisher S."/>
            <person name="Freeman R.M."/>
            <person name="Gunawardena J."/>
            <person name="Chu W."/>
            <person name="Stover N.A."/>
            <person name="Gregory B.D."/>
            <person name="Nowacki M."/>
            <person name="Derisi J."/>
            <person name="Roy S.W."/>
            <person name="Marshall W.F."/>
            <person name="Sood P."/>
        </authorList>
    </citation>
    <scope>NUCLEOTIDE SEQUENCE [LARGE SCALE GENOMIC DNA]</scope>
    <source>
        <strain evidence="10">WM001</strain>
    </source>
</reference>
<dbReference type="PROSITE" id="PS00973">
    <property type="entry name" value="USP_2"/>
    <property type="match status" value="1"/>
</dbReference>
<dbReference type="InterPro" id="IPR001394">
    <property type="entry name" value="Peptidase_C19_UCH"/>
</dbReference>
<dbReference type="PANTHER" id="PTHR21646:SF24">
    <property type="entry name" value="UBIQUITIN CARBOXYL-TERMINAL HYDROLASE"/>
    <property type="match status" value="1"/>
</dbReference>
<keyword evidence="6 7" id="KW-0788">Thiol protease</keyword>
<dbReference type="EMBL" id="MPUH01000040">
    <property type="protein sequence ID" value="OMJ93584.1"/>
    <property type="molecule type" value="Genomic_DNA"/>
</dbReference>
<dbReference type="GO" id="GO:0004843">
    <property type="term" value="F:cysteine-type deubiquitinase activity"/>
    <property type="evidence" value="ECO:0007669"/>
    <property type="project" value="UniProtKB-UniRule"/>
</dbReference>
<dbReference type="GO" id="GO:0016579">
    <property type="term" value="P:protein deubiquitination"/>
    <property type="evidence" value="ECO:0007669"/>
    <property type="project" value="InterPro"/>
</dbReference>
<dbReference type="InterPro" id="IPR050185">
    <property type="entry name" value="Ub_carboxyl-term_hydrolase"/>
</dbReference>
<sequence>MSNDDREILLEVLDWINGKNDDVERIQGHPKANTKWYIVSCKWLNKWKRLSNLSKEPIIDNDFTELGAIDSEDIIDFTIKAKPEGILILKPGLRVGRDFEFLPEKAWDFLSNRYNYLHKIVRKSVQVNEKTTQIEIALLSIRVIYVIERELKSEIPQTYFVSHKELLSSVISILEKGNVPDYSCDSKLWKLNSETTPFELAKLIQSSNKSSFIFPGSQCDDTSLTIDSYQILPTDILVIEGRENFGINDFFKEKPKEKEMCEKCHKFSNKGRRCKCGRYNYCNDFCEKNDSFHDCRKKTMNNTQNSTSCMGRVGLQNLGNTCYMNSGLQCLANTYELTQYILNDEYIDDLNLNSVLGSKGNELTREYADLIKEMWNGSNHCISPWGVKNAFGKFAMQFFGYNQQDSQEMLGFLIDGLHEDLNRIKVKPYVEDPNLRSTGESELARRFWENHKLRNDSIITDLMHGQFRSEVECPLCNKISLSFDPFLMISLPIPESFSKCAEFIYIDGNKAIKAKAIVEKGSRVRGIVESACEIFNLRYNEVIAAEIDSEYIDSFVYEADKISKRSILAIYKKSDIQIAEENKSNSCVIFLNFKKKYYELDGRSIGQPQLLCVNKNITLKELYKVVFDYVIKLKSGVVSGNEQLFAENFGKFNARVNKNITLKELYKVVFDYVIKLKSGVVSGNEQLFAENFGKFNAKGRNDNFFNLKICNPKQFSCVICDKLMCNGCIIMYEDTILATYLNKLKENNLRITVLFQESLDETTIFSNVQEHISYSNTKSPKKSNDIIHISKCFELFSEREKLDQQNSVFCSNCRTHVEGFKKMEVYRLPRILILHFKRFKQKSLFSSKNSKSIEFPIEGFDMSQCTRFCRGIYDLYAVSNHFGSLEGGHYTAYAKSQDGQWRNFDDSSVSIVQNVRNIVGPSAYVLFYRLRD</sequence>
<keyword evidence="3 7" id="KW-0645">Protease</keyword>
<evidence type="ECO:0000256" key="1">
    <source>
        <dbReference type="ARBA" id="ARBA00000707"/>
    </source>
</evidence>
<dbReference type="PROSITE" id="PS00972">
    <property type="entry name" value="USP_1"/>
    <property type="match status" value="1"/>
</dbReference>
<evidence type="ECO:0000256" key="3">
    <source>
        <dbReference type="ARBA" id="ARBA00022670"/>
    </source>
</evidence>
<dbReference type="Pfam" id="PF00443">
    <property type="entry name" value="UCH"/>
    <property type="match status" value="1"/>
</dbReference>
<evidence type="ECO:0000256" key="4">
    <source>
        <dbReference type="ARBA" id="ARBA00022786"/>
    </source>
</evidence>
<feature type="domain" description="DUSP" evidence="9">
    <location>
        <begin position="1"/>
        <end position="125"/>
    </location>
</feature>
<feature type="domain" description="USP" evidence="8">
    <location>
        <begin position="313"/>
        <end position="931"/>
    </location>
</feature>
<dbReference type="InterPro" id="IPR035927">
    <property type="entry name" value="DUSP-like_sf"/>
</dbReference>
<dbReference type="AlphaFoldDB" id="A0A1R2CX50"/>